<keyword evidence="4" id="KW-0460">Magnesium</keyword>
<comment type="pathway">
    <text evidence="1">Secondary metabolite biosynthesis.</text>
</comment>
<dbReference type="CDD" id="cd00867">
    <property type="entry name" value="Trans_IPPS"/>
    <property type="match status" value="1"/>
</dbReference>
<reference evidence="5" key="2">
    <citation type="journal article" date="2023" name="IMA Fungus">
        <title>Comparative genomic study of the Penicillium genus elucidates a diverse pangenome and 15 lateral gene transfer events.</title>
        <authorList>
            <person name="Petersen C."/>
            <person name="Sorensen T."/>
            <person name="Nielsen M.R."/>
            <person name="Sondergaard T.E."/>
            <person name="Sorensen J.L."/>
            <person name="Fitzpatrick D.A."/>
            <person name="Frisvad J.C."/>
            <person name="Nielsen K.L."/>
        </authorList>
    </citation>
    <scope>NUCLEOTIDE SEQUENCE</scope>
    <source>
        <strain evidence="5">IBT 29495</strain>
    </source>
</reference>
<evidence type="ECO:0000256" key="2">
    <source>
        <dbReference type="ARBA" id="ARBA00022679"/>
    </source>
</evidence>
<dbReference type="GO" id="GO:0043386">
    <property type="term" value="P:mycotoxin biosynthetic process"/>
    <property type="evidence" value="ECO:0007669"/>
    <property type="project" value="UniProtKB-ARBA"/>
</dbReference>
<comment type="caution">
    <text evidence="5">The sequence shown here is derived from an EMBL/GenBank/DDBJ whole genome shotgun (WGS) entry which is preliminary data.</text>
</comment>
<reference evidence="5" key="1">
    <citation type="submission" date="2022-12" db="EMBL/GenBank/DDBJ databases">
        <authorList>
            <person name="Petersen C."/>
        </authorList>
    </citation>
    <scope>NUCLEOTIDE SEQUENCE</scope>
    <source>
        <strain evidence="5">IBT 29495</strain>
    </source>
</reference>
<evidence type="ECO:0000256" key="1">
    <source>
        <dbReference type="ARBA" id="ARBA00005179"/>
    </source>
</evidence>
<sequence>MPFKPIGIPPGRFQSTPPVRVSKVADQIQKEAEESQGKWEEILGVTLKPFARSGTMTSQGRVVSWMLPECPPSAIKFWTAIAEIGLYFDDVTDTVDKESHKKILSDALNDVESLLGCEVRTNFLLQIQDAFSAQTAHVGNDMSFEEYQVFKVRHSGARFMANAIPHFTRHRVSQWEIDSVAYFLDKVLLSSSLLNDLYSFHKEFEDHNGTENLNTIGNGVALLMSSYGYNEDEARNVVQDKIRTLEKQGLEEFNPWKHSKSTKSQNLVGYVFTVLTMVGRLNYWMSHFERYFRTDFTTTAEDRAKLVKTSPSDLRRLQNYAVPLAVNGHTPSLGQSVSTFTCDISALKTVPLNYMDEDISEHTDVDITDIFRRADSEKLCMAPYSYIRTLPSKDSIVKFADAMRNWLKVPTASLDIIKSSTAMLFNSSLMLDGIQDDSTKRRGTPATHAMHGVAQTVNCVSYRNQNELEVLFSGQALELYWKFHKQCPTIGEYIVMIDHKTGGFFRLVMRLMAAEASSSILNNNNLDSFITLLGRYYQIRDDYQNLTSDEYAAKKGFCEDLSEGKFSIILIHTLQNSPTPDRIRGLIFGGATSSMFDEMRSYILSEMVAAGSLEYSRRLLTELYKSLLGILGDVETTMGPNKLLRNFLFLKL</sequence>
<dbReference type="InterPro" id="IPR000092">
    <property type="entry name" value="Polyprenyl_synt"/>
</dbReference>
<evidence type="ECO:0000313" key="6">
    <source>
        <dbReference type="Proteomes" id="UP001149954"/>
    </source>
</evidence>
<dbReference type="EMBL" id="JAPWDS010000001">
    <property type="protein sequence ID" value="KAJ5520722.1"/>
    <property type="molecule type" value="Genomic_DNA"/>
</dbReference>
<dbReference type="OrthoDB" id="6921389at2759"/>
<evidence type="ECO:0000256" key="4">
    <source>
        <dbReference type="ARBA" id="ARBA00022842"/>
    </source>
</evidence>
<dbReference type="Gene3D" id="1.10.600.10">
    <property type="entry name" value="Farnesyl Diphosphate Synthase"/>
    <property type="match status" value="3"/>
</dbReference>
<keyword evidence="3" id="KW-0479">Metal-binding</keyword>
<dbReference type="Proteomes" id="UP001149954">
    <property type="component" value="Unassembled WGS sequence"/>
</dbReference>
<dbReference type="PANTHER" id="PTHR12001:SF44">
    <property type="entry name" value="GERANYLGERANYL PYROPHOSPHATE SYNTHASE"/>
    <property type="match status" value="1"/>
</dbReference>
<dbReference type="AlphaFoldDB" id="A0A9X0CCC1"/>
<dbReference type="GO" id="GO:0046165">
    <property type="term" value="P:alcohol biosynthetic process"/>
    <property type="evidence" value="ECO:0007669"/>
    <property type="project" value="UniProtKB-ARBA"/>
</dbReference>
<gene>
    <name evidence="5" type="ORF">N7463_001175</name>
</gene>
<dbReference type="InterPro" id="IPR008949">
    <property type="entry name" value="Isoprenoid_synthase_dom_sf"/>
</dbReference>
<dbReference type="SUPFAM" id="SSF48576">
    <property type="entry name" value="Terpenoid synthases"/>
    <property type="match status" value="2"/>
</dbReference>
<evidence type="ECO:0000256" key="3">
    <source>
        <dbReference type="ARBA" id="ARBA00022723"/>
    </source>
</evidence>
<keyword evidence="2" id="KW-0808">Transferase</keyword>
<organism evidence="5 6">
    <name type="scientific">Penicillium fimorum</name>
    <dbReference type="NCBI Taxonomy" id="1882269"/>
    <lineage>
        <taxon>Eukaryota</taxon>
        <taxon>Fungi</taxon>
        <taxon>Dikarya</taxon>
        <taxon>Ascomycota</taxon>
        <taxon>Pezizomycotina</taxon>
        <taxon>Eurotiomycetes</taxon>
        <taxon>Eurotiomycetidae</taxon>
        <taxon>Eurotiales</taxon>
        <taxon>Aspergillaceae</taxon>
        <taxon>Penicillium</taxon>
    </lineage>
</organism>
<dbReference type="Pfam" id="PF19086">
    <property type="entry name" value="Terpene_syn_C_2"/>
    <property type="match status" value="1"/>
</dbReference>
<dbReference type="GO" id="GO:0046872">
    <property type="term" value="F:metal ion binding"/>
    <property type="evidence" value="ECO:0007669"/>
    <property type="project" value="UniProtKB-KW"/>
</dbReference>
<dbReference type="InterPro" id="IPR033749">
    <property type="entry name" value="Polyprenyl_synt_CS"/>
</dbReference>
<keyword evidence="6" id="KW-1185">Reference proteome</keyword>
<protein>
    <submittedName>
        <fullName evidence="5">Geranylgeranyl pyrophosphate synthase</fullName>
    </submittedName>
</protein>
<evidence type="ECO:0000313" key="5">
    <source>
        <dbReference type="EMBL" id="KAJ5520722.1"/>
    </source>
</evidence>
<dbReference type="PROSITE" id="PS00444">
    <property type="entry name" value="POLYPRENYL_SYNTHASE_2"/>
    <property type="match status" value="1"/>
</dbReference>
<name>A0A9X0CCC1_9EURO</name>
<accession>A0A9X0CCC1</accession>
<dbReference type="GO" id="GO:0004659">
    <property type="term" value="F:prenyltransferase activity"/>
    <property type="evidence" value="ECO:0007669"/>
    <property type="project" value="InterPro"/>
</dbReference>
<dbReference type="PANTHER" id="PTHR12001">
    <property type="entry name" value="GERANYLGERANYL PYROPHOSPHATE SYNTHASE"/>
    <property type="match status" value="1"/>
</dbReference>
<dbReference type="Pfam" id="PF00348">
    <property type="entry name" value="polyprenyl_synt"/>
    <property type="match status" value="2"/>
</dbReference>
<dbReference type="GO" id="GO:0008299">
    <property type="term" value="P:isoprenoid biosynthetic process"/>
    <property type="evidence" value="ECO:0007669"/>
    <property type="project" value="InterPro"/>
</dbReference>
<proteinExistence type="predicted"/>